<evidence type="ECO:0000313" key="2">
    <source>
        <dbReference type="Proteomes" id="UP000672526"/>
    </source>
</evidence>
<reference evidence="1 2" key="1">
    <citation type="submission" date="2021-02" db="EMBL/GenBank/DDBJ databases">
        <authorList>
            <person name="Vanwijnsberghe S."/>
        </authorList>
    </citation>
    <scope>NUCLEOTIDE SEQUENCE [LARGE SCALE GENOMIC DNA]</scope>
    <source>
        <strain evidence="1 2">LMG 31837</strain>
    </source>
</reference>
<proteinExistence type="predicted"/>
<gene>
    <name evidence="1" type="ORF">R69888_04900</name>
</gene>
<dbReference type="Proteomes" id="UP000672526">
    <property type="component" value="Unassembled WGS sequence"/>
</dbReference>
<evidence type="ECO:0000313" key="1">
    <source>
        <dbReference type="EMBL" id="CAE6794190.1"/>
    </source>
</evidence>
<comment type="caution">
    <text evidence="1">The sequence shown here is derived from an EMBL/GenBank/DDBJ whole genome shotgun (WGS) entry which is preliminary data.</text>
</comment>
<organism evidence="1 2">
    <name type="scientific">Paraburkholderia haematera</name>
    <dbReference type="NCBI Taxonomy" id="2793077"/>
    <lineage>
        <taxon>Bacteria</taxon>
        <taxon>Pseudomonadati</taxon>
        <taxon>Pseudomonadota</taxon>
        <taxon>Betaproteobacteria</taxon>
        <taxon>Burkholderiales</taxon>
        <taxon>Burkholderiaceae</taxon>
        <taxon>Paraburkholderia</taxon>
    </lineage>
</organism>
<keyword evidence="2" id="KW-1185">Reference proteome</keyword>
<accession>A0ABN7MCT0</accession>
<dbReference type="EMBL" id="CAJNBK010000017">
    <property type="protein sequence ID" value="CAE6794190.1"/>
    <property type="molecule type" value="Genomic_DNA"/>
</dbReference>
<name>A0ABN7MCT0_9BURK</name>
<dbReference type="RefSeq" id="WP_211613901.1">
    <property type="nucleotide sequence ID" value="NZ_CAJNBK010000017.1"/>
</dbReference>
<sequence length="77" mass="8476">MSAYQAAKAELVQAWDGLEKMGTGESAADQLKLEEAKWLTSDGVAAYLDRPFQESLNELANFRVVLDGYDTESPDYG</sequence>
<protein>
    <submittedName>
        <fullName evidence="1">Uncharacterized protein</fullName>
    </submittedName>
</protein>